<proteinExistence type="predicted"/>
<evidence type="ECO:0000256" key="1">
    <source>
        <dbReference type="SAM" id="Phobius"/>
    </source>
</evidence>
<dbReference type="SMART" id="SM00014">
    <property type="entry name" value="acidPPc"/>
    <property type="match status" value="1"/>
</dbReference>
<evidence type="ECO:0000313" key="3">
    <source>
        <dbReference type="EMBL" id="AXI10678.1"/>
    </source>
</evidence>
<dbReference type="KEGG" id="ocn:CUC15_17785"/>
<dbReference type="Proteomes" id="UP000253908">
    <property type="component" value="Chromosome"/>
</dbReference>
<gene>
    <name evidence="3" type="ORF">CUC15_17785</name>
</gene>
<feature type="domain" description="Phosphatidic acid phosphatase type 2/haloperoxidase" evidence="2">
    <location>
        <begin position="87"/>
        <end position="201"/>
    </location>
</feature>
<keyword evidence="4" id="KW-1185">Reference proteome</keyword>
<sequence>MRLQKHSFTALIICLVSIIGFSLMVIFISNQRITVFDHNLISFIQGFEASSLTAIMKFFTFIGSYKSMIVIMLIVALLLYIVLKHRLEIITLLAVVISTPILNGLLKQFFQRARPEFHRLIEIGGYSFPSGHAMNALAFYGVLAFLLWRHMPNRIGRAILILFSSLFIILIGISRIYLGVHYPSDIIAGYCVSGFWLTVVIWLFQKYRDRQVEKKRMGSREK</sequence>
<keyword evidence="1" id="KW-0472">Membrane</keyword>
<name>A0A345PKZ8_9BACI</name>
<dbReference type="CDD" id="cd03392">
    <property type="entry name" value="PAP2_like_2"/>
    <property type="match status" value="1"/>
</dbReference>
<dbReference type="OrthoDB" id="9789113at2"/>
<protein>
    <submittedName>
        <fullName evidence="3">Phosphatase PAP2 family protein</fullName>
    </submittedName>
</protein>
<feature type="transmembrane region" description="Helical" evidence="1">
    <location>
        <begin position="6"/>
        <end position="28"/>
    </location>
</feature>
<dbReference type="Pfam" id="PF01569">
    <property type="entry name" value="PAP2"/>
    <property type="match status" value="1"/>
</dbReference>
<feature type="transmembrane region" description="Helical" evidence="1">
    <location>
        <begin position="186"/>
        <end position="204"/>
    </location>
</feature>
<dbReference type="EMBL" id="CP024848">
    <property type="protein sequence ID" value="AXI10678.1"/>
    <property type="molecule type" value="Genomic_DNA"/>
</dbReference>
<dbReference type="RefSeq" id="WP_114917962.1">
    <property type="nucleotide sequence ID" value="NZ_CP024848.1"/>
</dbReference>
<feature type="transmembrane region" description="Helical" evidence="1">
    <location>
        <begin position="130"/>
        <end position="148"/>
    </location>
</feature>
<evidence type="ECO:0000259" key="2">
    <source>
        <dbReference type="SMART" id="SM00014"/>
    </source>
</evidence>
<dbReference type="PANTHER" id="PTHR14969:SF13">
    <property type="entry name" value="AT30094P"/>
    <property type="match status" value="1"/>
</dbReference>
<dbReference type="PANTHER" id="PTHR14969">
    <property type="entry name" value="SPHINGOSINE-1-PHOSPHATE PHOSPHOHYDROLASE"/>
    <property type="match status" value="1"/>
</dbReference>
<dbReference type="InterPro" id="IPR000326">
    <property type="entry name" value="PAP2/HPO"/>
</dbReference>
<organism evidence="3 4">
    <name type="scientific">Oceanobacillus zhaokaii</name>
    <dbReference type="NCBI Taxonomy" id="2052660"/>
    <lineage>
        <taxon>Bacteria</taxon>
        <taxon>Bacillati</taxon>
        <taxon>Bacillota</taxon>
        <taxon>Bacilli</taxon>
        <taxon>Bacillales</taxon>
        <taxon>Bacillaceae</taxon>
        <taxon>Oceanobacillus</taxon>
    </lineage>
</organism>
<dbReference type="InterPro" id="IPR036938">
    <property type="entry name" value="PAP2/HPO_sf"/>
</dbReference>
<reference evidence="4" key="1">
    <citation type="submission" date="2017-11" db="EMBL/GenBank/DDBJ databases">
        <authorList>
            <person name="Zhu W."/>
        </authorList>
    </citation>
    <scope>NUCLEOTIDE SEQUENCE [LARGE SCALE GENOMIC DNA]</scope>
    <source>
        <strain evidence="4">160</strain>
    </source>
</reference>
<dbReference type="Gene3D" id="1.20.144.10">
    <property type="entry name" value="Phosphatidic acid phosphatase type 2/haloperoxidase"/>
    <property type="match status" value="2"/>
</dbReference>
<dbReference type="SUPFAM" id="SSF48317">
    <property type="entry name" value="Acid phosphatase/Vanadium-dependent haloperoxidase"/>
    <property type="match status" value="1"/>
</dbReference>
<dbReference type="AlphaFoldDB" id="A0A345PKZ8"/>
<feature type="transmembrane region" description="Helical" evidence="1">
    <location>
        <begin position="160"/>
        <end position="180"/>
    </location>
</feature>
<accession>A0A345PKZ8</accession>
<keyword evidence="1" id="KW-1133">Transmembrane helix</keyword>
<keyword evidence="1" id="KW-0812">Transmembrane</keyword>
<feature type="transmembrane region" description="Helical" evidence="1">
    <location>
        <begin position="90"/>
        <end position="110"/>
    </location>
</feature>
<evidence type="ECO:0000313" key="4">
    <source>
        <dbReference type="Proteomes" id="UP000253908"/>
    </source>
</evidence>
<feature type="transmembrane region" description="Helical" evidence="1">
    <location>
        <begin position="65"/>
        <end position="83"/>
    </location>
</feature>